<sequence length="971" mass="108998">MRHVTPTTLASLQKSTSQIRNICILAHVDHGKTTLADSLVASNGIISQRLAGKLRYMDSRKDEQERGITMKSSAIALYFSLKESEDYLINLIDSPGHVDFSTEVSTAVRLCDGALIVVDVVEGICAQTIVSLRQAWQEEIKPVLVLNKMDRLILELKLTPIDAYVHLTQLLEKVNAVMAELLTSEVFQKDRMKSGARSRTTSKMDEVDAKSDGDAHVYDWSTGMDDIDDSDLYFSPEQGNVLFASAIDGWGFRIEDFVTIFSKKVGVKEEILARTLWGDFYLNNKLKRIMKGAQEKAKKPLFVQLVLENIWTIYDTVVVRKDKLAIEKMVGTLNLSIHQRDLRQNDPKQLVYTVMSNWLPLSKAILVAVCEKLPSPMELSEERVERLMLTHNRKFTTLPAESQELKHAFLNCRSNLDAPVIVFVSKMFAVDTKSLPENRPKPLSHEEMLARREQARQRIADKLAKVSLEETEVKLENPDINTVKDDNDNSIVKETYNEDQYQFIAFARVYSGTVRKNSKLYVLGPKHDPLTVMEKLKNGENIVTAASVKELTSGNHITEAEVKSLYILMGRDLETIDEVPAGNIIGIGGLDDHVLRTATLSSTICCPPFTDLNLIADPILRVAVEPIHTMEMDALLSGLKLLNQADPCVQILVQETGEHVLVTAGEVHLQRCLDDLRERFANIEISVSNPIVPFRETIVEPPKVDMVNELIETQSAQQSGNTNNKPTKGDDTQPVDGLITQKTANKKSVIKIRARPLPIEVVSLLEKSDKLLKSFKDYESYLEEGKRNLLSDALISEIGQFKDSLKKAFENSNWDPKIVQNLWSFGPKKCGPNILVNEISGFNKGSMWLENECKSENKSEDPREAFNSNFINGFQMATSSGPLCEEPMVGVCFIVEEWDMEPVDNSESTNQPFGPYSGQIMSAVKEGCRKAFQCQPQRLMVAMYSCNIQVNSEVLGKFMFYILLGNGLSYN</sequence>
<dbReference type="Proteomes" id="UP001642540">
    <property type="component" value="Unassembled WGS sequence"/>
</dbReference>
<dbReference type="CDD" id="cd01885">
    <property type="entry name" value="EF2"/>
    <property type="match status" value="1"/>
</dbReference>
<reference evidence="3 4" key="1">
    <citation type="submission" date="2024-08" db="EMBL/GenBank/DDBJ databases">
        <authorList>
            <person name="Cucini C."/>
            <person name="Frati F."/>
        </authorList>
    </citation>
    <scope>NUCLEOTIDE SEQUENCE [LARGE SCALE GENOMIC DNA]</scope>
</reference>
<dbReference type="NCBIfam" id="TIGR00231">
    <property type="entry name" value="small_GTP"/>
    <property type="match status" value="1"/>
</dbReference>
<feature type="domain" description="Tr-type G" evidence="2">
    <location>
        <begin position="17"/>
        <end position="285"/>
    </location>
</feature>
<dbReference type="InterPro" id="IPR027417">
    <property type="entry name" value="P-loop_NTPase"/>
</dbReference>
<dbReference type="EMBL" id="CAXLJM020000020">
    <property type="protein sequence ID" value="CAL8086475.1"/>
    <property type="molecule type" value="Genomic_DNA"/>
</dbReference>
<name>A0ABP1Q4F8_9HEXA</name>
<dbReference type="Gene3D" id="3.30.230.10">
    <property type="match status" value="1"/>
</dbReference>
<dbReference type="CDD" id="cd01681">
    <property type="entry name" value="aeEF2_snRNP_like_IV"/>
    <property type="match status" value="1"/>
</dbReference>
<comment type="caution">
    <text evidence="3">The sequence shown here is derived from an EMBL/GenBank/DDBJ whole genome shotgun (WGS) entry which is preliminary data.</text>
</comment>
<dbReference type="SUPFAM" id="SSF50447">
    <property type="entry name" value="Translation proteins"/>
    <property type="match status" value="1"/>
</dbReference>
<dbReference type="Gene3D" id="3.90.1430.10">
    <property type="entry name" value="Yeast translation eEF2 (G' domain)"/>
    <property type="match status" value="1"/>
</dbReference>
<dbReference type="PRINTS" id="PR00315">
    <property type="entry name" value="ELONGATNFCT"/>
</dbReference>
<dbReference type="SUPFAM" id="SSF54211">
    <property type="entry name" value="Ribosomal protein S5 domain 2-like"/>
    <property type="match status" value="1"/>
</dbReference>
<evidence type="ECO:0000259" key="2">
    <source>
        <dbReference type="PROSITE" id="PS51722"/>
    </source>
</evidence>
<dbReference type="InterPro" id="IPR009000">
    <property type="entry name" value="Transl_B-barrel_sf"/>
</dbReference>
<dbReference type="InterPro" id="IPR005225">
    <property type="entry name" value="Small_GTP-bd"/>
</dbReference>
<dbReference type="Gene3D" id="3.30.70.870">
    <property type="entry name" value="Elongation Factor G (Translational Gtpase), domain 3"/>
    <property type="match status" value="1"/>
</dbReference>
<dbReference type="Gene3D" id="2.40.30.10">
    <property type="entry name" value="Translation factors"/>
    <property type="match status" value="1"/>
</dbReference>
<organism evidence="3 4">
    <name type="scientific">Orchesella dallaii</name>
    <dbReference type="NCBI Taxonomy" id="48710"/>
    <lineage>
        <taxon>Eukaryota</taxon>
        <taxon>Metazoa</taxon>
        <taxon>Ecdysozoa</taxon>
        <taxon>Arthropoda</taxon>
        <taxon>Hexapoda</taxon>
        <taxon>Collembola</taxon>
        <taxon>Entomobryomorpha</taxon>
        <taxon>Entomobryoidea</taxon>
        <taxon>Orchesellidae</taxon>
        <taxon>Orchesellinae</taxon>
        <taxon>Orchesella</taxon>
    </lineage>
</organism>
<proteinExistence type="predicted"/>
<keyword evidence="4" id="KW-1185">Reference proteome</keyword>
<dbReference type="CDD" id="cd16268">
    <property type="entry name" value="EF2_II"/>
    <property type="match status" value="1"/>
</dbReference>
<dbReference type="SUPFAM" id="SSF52540">
    <property type="entry name" value="P-loop containing nucleoside triphosphate hydrolases"/>
    <property type="match status" value="1"/>
</dbReference>
<protein>
    <recommendedName>
        <fullName evidence="2">Tr-type G domain-containing protein</fullName>
    </recommendedName>
</protein>
<dbReference type="Pfam" id="PF03144">
    <property type="entry name" value="GTP_EFTU_D2"/>
    <property type="match status" value="1"/>
</dbReference>
<dbReference type="InterPro" id="IPR056752">
    <property type="entry name" value="EFL1"/>
</dbReference>
<dbReference type="PANTHER" id="PTHR42908:SF3">
    <property type="entry name" value="ELONGATION FACTOR-LIKE GTPASE 1"/>
    <property type="match status" value="1"/>
</dbReference>
<dbReference type="Gene3D" id="3.40.50.300">
    <property type="entry name" value="P-loop containing nucleotide triphosphate hydrolases"/>
    <property type="match status" value="1"/>
</dbReference>
<dbReference type="PANTHER" id="PTHR42908">
    <property type="entry name" value="TRANSLATION ELONGATION FACTOR-RELATED"/>
    <property type="match status" value="1"/>
</dbReference>
<feature type="compositionally biased region" description="Polar residues" evidence="1">
    <location>
        <begin position="714"/>
        <end position="726"/>
    </location>
</feature>
<dbReference type="InterPro" id="IPR014721">
    <property type="entry name" value="Ribsml_uS5_D2-typ_fold_subgr"/>
</dbReference>
<dbReference type="InterPro" id="IPR004161">
    <property type="entry name" value="EFTu-like_2"/>
</dbReference>
<dbReference type="InterPro" id="IPR041095">
    <property type="entry name" value="EFG_II"/>
</dbReference>
<dbReference type="CDD" id="cd16261">
    <property type="entry name" value="EF2_snRNP_III"/>
    <property type="match status" value="1"/>
</dbReference>
<gene>
    <name evidence="3" type="ORF">ODALV1_LOCUS6450</name>
</gene>
<evidence type="ECO:0000313" key="4">
    <source>
        <dbReference type="Proteomes" id="UP001642540"/>
    </source>
</evidence>
<evidence type="ECO:0000256" key="1">
    <source>
        <dbReference type="SAM" id="MobiDB-lite"/>
    </source>
</evidence>
<dbReference type="Pfam" id="PF00009">
    <property type="entry name" value="GTP_EFTU"/>
    <property type="match status" value="1"/>
</dbReference>
<dbReference type="InterPro" id="IPR020568">
    <property type="entry name" value="Ribosomal_Su5_D2-typ_SF"/>
</dbReference>
<dbReference type="Pfam" id="PF25118">
    <property type="entry name" value="EFL1"/>
    <property type="match status" value="1"/>
</dbReference>
<dbReference type="Pfam" id="PF14492">
    <property type="entry name" value="EFG_III"/>
    <property type="match status" value="1"/>
</dbReference>
<evidence type="ECO:0000313" key="3">
    <source>
        <dbReference type="EMBL" id="CAL8086475.1"/>
    </source>
</evidence>
<feature type="region of interest" description="Disordered" evidence="1">
    <location>
        <begin position="714"/>
        <end position="738"/>
    </location>
</feature>
<accession>A0ABP1Q4F8</accession>
<dbReference type="InterPro" id="IPR035647">
    <property type="entry name" value="EFG_III/V"/>
</dbReference>
<dbReference type="InterPro" id="IPR000795">
    <property type="entry name" value="T_Tr_GTP-bd_dom"/>
</dbReference>
<dbReference type="PROSITE" id="PS51722">
    <property type="entry name" value="G_TR_2"/>
    <property type="match status" value="1"/>
</dbReference>
<dbReference type="SUPFAM" id="SSF54980">
    <property type="entry name" value="EF-G C-terminal domain-like"/>
    <property type="match status" value="1"/>
</dbReference>